<accession>A0A923I4F7</accession>
<dbReference type="NCBIfam" id="TIGR02832">
    <property type="entry name" value="spo_yunB"/>
    <property type="match status" value="1"/>
</dbReference>
<dbReference type="EMBL" id="JACONZ010000001">
    <property type="protein sequence ID" value="MBC5580150.1"/>
    <property type="molecule type" value="Genomic_DNA"/>
</dbReference>
<comment type="caution">
    <text evidence="1">The sequence shown here is derived from an EMBL/GenBank/DDBJ whole genome shotgun (WGS) entry which is preliminary data.</text>
</comment>
<proteinExistence type="predicted"/>
<keyword evidence="2" id="KW-1185">Reference proteome</keyword>
<dbReference type="Proteomes" id="UP000659630">
    <property type="component" value="Unassembled WGS sequence"/>
</dbReference>
<dbReference type="Pfam" id="PF09560">
    <property type="entry name" value="Spore_YunB"/>
    <property type="match status" value="1"/>
</dbReference>
<evidence type="ECO:0000313" key="2">
    <source>
        <dbReference type="Proteomes" id="UP000659630"/>
    </source>
</evidence>
<name>A0A923I4F7_9FIRM</name>
<organism evidence="1 2">
    <name type="scientific">Anaerofilum hominis</name>
    <dbReference type="NCBI Taxonomy" id="2763016"/>
    <lineage>
        <taxon>Bacteria</taxon>
        <taxon>Bacillati</taxon>
        <taxon>Bacillota</taxon>
        <taxon>Clostridia</taxon>
        <taxon>Eubacteriales</taxon>
        <taxon>Oscillospiraceae</taxon>
        <taxon>Anaerofilum</taxon>
    </lineage>
</organism>
<evidence type="ECO:0000313" key="1">
    <source>
        <dbReference type="EMBL" id="MBC5580150.1"/>
    </source>
</evidence>
<gene>
    <name evidence="1" type="primary">yunB</name>
    <name evidence="1" type="ORF">H8S23_01370</name>
</gene>
<dbReference type="AlphaFoldDB" id="A0A923I4F7"/>
<dbReference type="RefSeq" id="WP_186886521.1">
    <property type="nucleotide sequence ID" value="NZ_JACONZ010000001.1"/>
</dbReference>
<protein>
    <submittedName>
        <fullName evidence="1">Sporulation protein YunB</fullName>
    </submittedName>
</protein>
<dbReference type="PIRSF" id="PIRSF021383">
    <property type="entry name" value="YunB"/>
    <property type="match status" value="1"/>
</dbReference>
<dbReference type="InterPro" id="IPR014197">
    <property type="entry name" value="Sporulation_prot_YunB"/>
</dbReference>
<sequence length="218" mass="23728">MRYRQKRTGRKRRRLPWALRLAAVLAAAVGLLAALDNEVRPVVITMAQYQARVSSILAINEAVLDELEKEEIGYDDLVTIDRLQDGTVSSIQADAAAINRLKARLTSAVSARLAALQLEEVEVPLGTLLGWQIFAGRGPSIRFQVVPASFVESDITSTLEAAGINQTQHKILMQFKVEMSAIIPGYTTSVTVNTQVSIADTLIVGNVPQFYAVGDPLV</sequence>
<reference evidence="1" key="1">
    <citation type="submission" date="2020-08" db="EMBL/GenBank/DDBJ databases">
        <title>Genome public.</title>
        <authorList>
            <person name="Liu C."/>
            <person name="Sun Q."/>
        </authorList>
    </citation>
    <scope>NUCLEOTIDE SEQUENCE</scope>
    <source>
        <strain evidence="1">BX8</strain>
    </source>
</reference>